<dbReference type="CDD" id="cd16495">
    <property type="entry name" value="RING_CH-C4HC3_MARCH"/>
    <property type="match status" value="1"/>
</dbReference>
<dbReference type="InterPro" id="IPR013083">
    <property type="entry name" value="Znf_RING/FYVE/PHD"/>
</dbReference>
<dbReference type="PANTHER" id="PTHR46347:SF1">
    <property type="entry name" value="RING_FYVE_PHD ZINC FINGER SUPERFAMILY PROTEIN"/>
    <property type="match status" value="1"/>
</dbReference>
<dbReference type="GO" id="GO:0008270">
    <property type="term" value="F:zinc ion binding"/>
    <property type="evidence" value="ECO:0007669"/>
    <property type="project" value="UniProtKB-KW"/>
</dbReference>
<feature type="transmembrane region" description="Helical" evidence="5">
    <location>
        <begin position="402"/>
        <end position="419"/>
    </location>
</feature>
<dbReference type="Gene3D" id="3.30.40.10">
    <property type="entry name" value="Zinc/RING finger domain, C3HC4 (zinc finger)"/>
    <property type="match status" value="1"/>
</dbReference>
<evidence type="ECO:0000256" key="3">
    <source>
        <dbReference type="ARBA" id="ARBA00022833"/>
    </source>
</evidence>
<evidence type="ECO:0000256" key="5">
    <source>
        <dbReference type="SAM" id="Phobius"/>
    </source>
</evidence>
<reference evidence="7 8" key="1">
    <citation type="journal article" date="2015" name="Front. Microbiol.">
        <title>Genome sequence of the plant growth promoting endophytic yeast Rhodotorula graminis WP1.</title>
        <authorList>
            <person name="Firrincieli A."/>
            <person name="Otillar R."/>
            <person name="Salamov A."/>
            <person name="Schmutz J."/>
            <person name="Khan Z."/>
            <person name="Redman R.S."/>
            <person name="Fleck N.D."/>
            <person name="Lindquist E."/>
            <person name="Grigoriev I.V."/>
            <person name="Doty S.L."/>
        </authorList>
    </citation>
    <scope>NUCLEOTIDE SEQUENCE [LARGE SCALE GENOMIC DNA]</scope>
    <source>
        <strain evidence="7 8">WP1</strain>
    </source>
</reference>
<dbReference type="SMART" id="SM00744">
    <property type="entry name" value="RINGv"/>
    <property type="match status" value="1"/>
</dbReference>
<feature type="transmembrane region" description="Helical" evidence="5">
    <location>
        <begin position="227"/>
        <end position="251"/>
    </location>
</feature>
<dbReference type="GeneID" id="28975939"/>
<organism evidence="7 8">
    <name type="scientific">Rhodotorula graminis (strain WP1)</name>
    <dbReference type="NCBI Taxonomy" id="578459"/>
    <lineage>
        <taxon>Eukaryota</taxon>
        <taxon>Fungi</taxon>
        <taxon>Dikarya</taxon>
        <taxon>Basidiomycota</taxon>
        <taxon>Pucciniomycotina</taxon>
        <taxon>Microbotryomycetes</taxon>
        <taxon>Sporidiobolales</taxon>
        <taxon>Sporidiobolaceae</taxon>
        <taxon>Rhodotorula</taxon>
    </lineage>
</organism>
<evidence type="ECO:0000259" key="6">
    <source>
        <dbReference type="PROSITE" id="PS51292"/>
    </source>
</evidence>
<dbReference type="EMBL" id="KQ474073">
    <property type="protein sequence ID" value="KPV78291.1"/>
    <property type="molecule type" value="Genomic_DNA"/>
</dbReference>
<proteinExistence type="predicted"/>
<evidence type="ECO:0000256" key="2">
    <source>
        <dbReference type="ARBA" id="ARBA00022771"/>
    </source>
</evidence>
<keyword evidence="5" id="KW-0472">Membrane</keyword>
<keyword evidence="1" id="KW-0479">Metal-binding</keyword>
<dbReference type="AlphaFoldDB" id="A0A194SFD5"/>
<name>A0A194SFD5_RHOGW</name>
<dbReference type="Proteomes" id="UP000053890">
    <property type="component" value="Unassembled WGS sequence"/>
</dbReference>
<keyword evidence="2" id="KW-0863">Zinc-finger</keyword>
<evidence type="ECO:0000313" key="7">
    <source>
        <dbReference type="EMBL" id="KPV78291.1"/>
    </source>
</evidence>
<sequence length="448" mass="48818">MADDTTSQLPVDLDSGMRRRNPLRAVADTEPTPTSSSSANPEAASWQLQLAEARRAMALKMAQQAQELDLVDPARAHASDDDAEPSRHDPEPSSHQRRTSVASSEGDDHVVEQLLRPTSAPTAVPVREDPAGEVGGGFAEEPKQEEGGERATEEQAPADDRICRICFGGAEDEEELGRLFSPCVCRGTSRHVHAKCLESWRRAAVSPKAFYECGQCKYQYQFRRTTFARALMSPLTVTFLTSLAFMALVFLSGFVANSLIAAVEARQSLTPSLLNDLFIPDYIVAGEGVREAVSFVEHRLEQSRWVAGRDLALQRAAQDDSSTYRFFNPSPSSRKAKGAASAPSTPPFLLTALLHAVKGSALLGVVSTFWAYAATTFASPLGRTLFRALRPTGGRRRAAERGASMSQLVLLLLILWGVVKSIRGVYRGVKYLTRVALSKVEDLVIEVN</sequence>
<evidence type="ECO:0000256" key="4">
    <source>
        <dbReference type="SAM" id="MobiDB-lite"/>
    </source>
</evidence>
<feature type="compositionally biased region" description="Polar residues" evidence="4">
    <location>
        <begin position="31"/>
        <end position="40"/>
    </location>
</feature>
<keyword evidence="3" id="KW-0862">Zinc</keyword>
<feature type="region of interest" description="Disordered" evidence="4">
    <location>
        <begin position="1"/>
        <end position="46"/>
    </location>
</feature>
<dbReference type="InterPro" id="IPR011016">
    <property type="entry name" value="Znf_RING-CH"/>
</dbReference>
<dbReference type="Pfam" id="PF12906">
    <property type="entry name" value="RINGv"/>
    <property type="match status" value="1"/>
</dbReference>
<dbReference type="OrthoDB" id="264354at2759"/>
<protein>
    <recommendedName>
        <fullName evidence="6">RING-CH-type domain-containing protein</fullName>
    </recommendedName>
</protein>
<evidence type="ECO:0000256" key="1">
    <source>
        <dbReference type="ARBA" id="ARBA00022723"/>
    </source>
</evidence>
<feature type="domain" description="RING-CH-type" evidence="6">
    <location>
        <begin position="155"/>
        <end position="223"/>
    </location>
</feature>
<keyword evidence="8" id="KW-1185">Reference proteome</keyword>
<evidence type="ECO:0000313" key="8">
    <source>
        <dbReference type="Proteomes" id="UP000053890"/>
    </source>
</evidence>
<feature type="compositionally biased region" description="Basic and acidic residues" evidence="4">
    <location>
        <begin position="140"/>
        <end position="156"/>
    </location>
</feature>
<feature type="transmembrane region" description="Helical" evidence="5">
    <location>
        <begin position="361"/>
        <end position="381"/>
    </location>
</feature>
<dbReference type="OMA" id="PADDRIC"/>
<dbReference type="PROSITE" id="PS51292">
    <property type="entry name" value="ZF_RING_CH"/>
    <property type="match status" value="1"/>
</dbReference>
<accession>A0A194SFD5</accession>
<feature type="region of interest" description="Disordered" evidence="4">
    <location>
        <begin position="68"/>
        <end position="156"/>
    </location>
</feature>
<dbReference type="RefSeq" id="XP_018274340.1">
    <property type="nucleotide sequence ID" value="XM_018415491.1"/>
</dbReference>
<dbReference type="SUPFAM" id="SSF57850">
    <property type="entry name" value="RING/U-box"/>
    <property type="match status" value="1"/>
</dbReference>
<dbReference type="PANTHER" id="PTHR46347">
    <property type="entry name" value="RING/FYVE/PHD ZINC FINGER SUPERFAMILY PROTEIN"/>
    <property type="match status" value="1"/>
</dbReference>
<dbReference type="STRING" id="578459.A0A194SFD5"/>
<keyword evidence="5" id="KW-1133">Transmembrane helix</keyword>
<keyword evidence="5" id="KW-0812">Transmembrane</keyword>
<feature type="compositionally biased region" description="Basic and acidic residues" evidence="4">
    <location>
        <begin position="72"/>
        <end position="94"/>
    </location>
</feature>
<gene>
    <name evidence="7" type="ORF">RHOBADRAFT_50773</name>
</gene>